<protein>
    <submittedName>
        <fullName evidence="1">Phage tail tube protein</fullName>
    </submittedName>
</protein>
<reference evidence="1 2" key="1">
    <citation type="submission" date="2019-03" db="EMBL/GenBank/DDBJ databases">
        <title>The genome sequence of Candidatus Serratia symbiotica strain IS.</title>
        <authorList>
            <person name="Nikoh N."/>
            <person name="Koga R."/>
            <person name="Oshima K."/>
            <person name="Hattori M."/>
            <person name="Fukatsu T."/>
        </authorList>
    </citation>
    <scope>NUCLEOTIDE SEQUENCE [LARGE SCALE GENOMIC DNA]</scope>
    <source>
        <strain evidence="1 2">IS</strain>
    </source>
</reference>
<evidence type="ECO:0000313" key="1">
    <source>
        <dbReference type="EMBL" id="BBI92819.1"/>
    </source>
</evidence>
<proteinExistence type="predicted"/>
<dbReference type="Proteomes" id="UP000324392">
    <property type="component" value="Chromosome"/>
</dbReference>
<dbReference type="EMBL" id="AP019531">
    <property type="protein sequence ID" value="BBI92819.1"/>
    <property type="molecule type" value="Genomic_DNA"/>
</dbReference>
<gene>
    <name evidence="1" type="ORF">SSYIS1_27250</name>
</gene>
<dbReference type="AlphaFoldDB" id="A0A455VI87"/>
<name>A0A455VI87_9GAMM</name>
<dbReference type="InterPro" id="IPR019596">
    <property type="entry name" value="Phage_Mu_GpM_tail_tub"/>
</dbReference>
<dbReference type="Pfam" id="PF10618">
    <property type="entry name" value="Tail_tube"/>
    <property type="match status" value="1"/>
</dbReference>
<sequence>MGDTTNRLAGTAYVTIDGVTVMVAGQFKYSPSKVERSTLTGMDSVHGYKEKPRAPFISYQARDSSSTSIARINNSTDVTVVVELANGKTVIGENMWSVNTQDVDSEEAVFDVRWEGGSVTEYCIDMATLDKKKTIVLSKALTMGDVRYEHLDLKEPVLAEVE</sequence>
<organism evidence="1 2">
    <name type="scientific">Serratia symbiotica</name>
    <dbReference type="NCBI Taxonomy" id="138074"/>
    <lineage>
        <taxon>Bacteria</taxon>
        <taxon>Pseudomonadati</taxon>
        <taxon>Pseudomonadota</taxon>
        <taxon>Gammaproteobacteria</taxon>
        <taxon>Enterobacterales</taxon>
        <taxon>Yersiniaceae</taxon>
        <taxon>Serratia</taxon>
    </lineage>
</organism>
<evidence type="ECO:0000313" key="2">
    <source>
        <dbReference type="Proteomes" id="UP000324392"/>
    </source>
</evidence>
<accession>A0A455VI87</accession>